<sequence>MPNASSLQTPAYADTSVGLSPPSESQSPASTVAIHESLPVCFSSASLSFCPRLLKAYSQSHLLIATILGIAGVRRPFFPLPFSLMTTRITCPVRDTKITAQLFALENKLDECITKKAEWTAPPAFEARSKVKNAIVAGVKSSKALNIVDLTVIRQQGHGRHTRRLQRRAKLTGDHWENLDARLVSIRKHATGDAAHIVCAFNYFLKEDRTTRSTAADVYEVNKANQGATSQRRSKIDPLHHVLQAARPRQSIDVKLHEYWNAIKGYHKYLLSGSMLPTIPLFPSHAPESETNIGTSGKSEKTAKRKVWDPFYYRI</sequence>
<evidence type="ECO:0000313" key="2">
    <source>
        <dbReference type="EMBL" id="KAJ7189926.1"/>
    </source>
</evidence>
<proteinExistence type="predicted"/>
<evidence type="ECO:0000313" key="3">
    <source>
        <dbReference type="Proteomes" id="UP001219525"/>
    </source>
</evidence>
<protein>
    <submittedName>
        <fullName evidence="2">Uncharacterized protein</fullName>
    </submittedName>
</protein>
<dbReference type="AlphaFoldDB" id="A0AAD6UTC6"/>
<reference evidence="2" key="1">
    <citation type="submission" date="2023-03" db="EMBL/GenBank/DDBJ databases">
        <title>Massive genome expansion in bonnet fungi (Mycena s.s.) driven by repeated elements and novel gene families across ecological guilds.</title>
        <authorList>
            <consortium name="Lawrence Berkeley National Laboratory"/>
            <person name="Harder C.B."/>
            <person name="Miyauchi S."/>
            <person name="Viragh M."/>
            <person name="Kuo A."/>
            <person name="Thoen E."/>
            <person name="Andreopoulos B."/>
            <person name="Lu D."/>
            <person name="Skrede I."/>
            <person name="Drula E."/>
            <person name="Henrissat B."/>
            <person name="Morin E."/>
            <person name="Kohler A."/>
            <person name="Barry K."/>
            <person name="LaButti K."/>
            <person name="Morin E."/>
            <person name="Salamov A."/>
            <person name="Lipzen A."/>
            <person name="Mereny Z."/>
            <person name="Hegedus B."/>
            <person name="Baldrian P."/>
            <person name="Stursova M."/>
            <person name="Weitz H."/>
            <person name="Taylor A."/>
            <person name="Grigoriev I.V."/>
            <person name="Nagy L.G."/>
            <person name="Martin F."/>
            <person name="Kauserud H."/>
        </authorList>
    </citation>
    <scope>NUCLEOTIDE SEQUENCE</scope>
    <source>
        <strain evidence="2">9144</strain>
    </source>
</reference>
<keyword evidence="3" id="KW-1185">Reference proteome</keyword>
<feature type="region of interest" description="Disordered" evidence="1">
    <location>
        <begin position="1"/>
        <end position="28"/>
    </location>
</feature>
<accession>A0AAD6UTC6</accession>
<name>A0AAD6UTC6_9AGAR</name>
<evidence type="ECO:0000256" key="1">
    <source>
        <dbReference type="SAM" id="MobiDB-lite"/>
    </source>
</evidence>
<dbReference type="EMBL" id="JARJCW010000162">
    <property type="protein sequence ID" value="KAJ7189926.1"/>
    <property type="molecule type" value="Genomic_DNA"/>
</dbReference>
<dbReference type="Proteomes" id="UP001219525">
    <property type="component" value="Unassembled WGS sequence"/>
</dbReference>
<gene>
    <name evidence="2" type="ORF">GGX14DRAFT_580294</name>
</gene>
<comment type="caution">
    <text evidence="2">The sequence shown here is derived from an EMBL/GenBank/DDBJ whole genome shotgun (WGS) entry which is preliminary data.</text>
</comment>
<organism evidence="2 3">
    <name type="scientific">Mycena pura</name>
    <dbReference type="NCBI Taxonomy" id="153505"/>
    <lineage>
        <taxon>Eukaryota</taxon>
        <taxon>Fungi</taxon>
        <taxon>Dikarya</taxon>
        <taxon>Basidiomycota</taxon>
        <taxon>Agaricomycotina</taxon>
        <taxon>Agaricomycetes</taxon>
        <taxon>Agaricomycetidae</taxon>
        <taxon>Agaricales</taxon>
        <taxon>Marasmiineae</taxon>
        <taxon>Mycenaceae</taxon>
        <taxon>Mycena</taxon>
    </lineage>
</organism>